<dbReference type="Gene3D" id="1.20.58.220">
    <property type="entry name" value="Phosphate transport system protein phou homolog 2, domain 2"/>
    <property type="match status" value="1"/>
</dbReference>
<evidence type="ECO:0000313" key="10">
    <source>
        <dbReference type="EMBL" id="QUD86578.1"/>
    </source>
</evidence>
<proteinExistence type="inferred from homology"/>
<reference evidence="10" key="1">
    <citation type="submission" date="2021-04" db="EMBL/GenBank/DDBJ databases">
        <title>The complete genome sequence of Caulobacter sp. S6.</title>
        <authorList>
            <person name="Tang Y."/>
            <person name="Ouyang W."/>
            <person name="Liu Q."/>
            <person name="Huang B."/>
            <person name="Guo Z."/>
            <person name="Lei P."/>
        </authorList>
    </citation>
    <scope>NUCLEOTIDE SEQUENCE</scope>
    <source>
        <strain evidence="10">S6</strain>
    </source>
</reference>
<organism evidence="10 11">
    <name type="scientific">Phenylobacterium montanum</name>
    <dbReference type="NCBI Taxonomy" id="2823693"/>
    <lineage>
        <taxon>Bacteria</taxon>
        <taxon>Pseudomonadati</taxon>
        <taxon>Pseudomonadota</taxon>
        <taxon>Alphaproteobacteria</taxon>
        <taxon>Caulobacterales</taxon>
        <taxon>Caulobacteraceae</taxon>
        <taxon>Phenylobacterium</taxon>
    </lineage>
</organism>
<name>A0A975FW58_9CAUL</name>
<evidence type="ECO:0000256" key="4">
    <source>
        <dbReference type="ARBA" id="ARBA00022448"/>
    </source>
</evidence>
<dbReference type="AlphaFoldDB" id="A0A975FW58"/>
<dbReference type="InterPro" id="IPR026022">
    <property type="entry name" value="PhoU_dom"/>
</dbReference>
<keyword evidence="11" id="KW-1185">Reference proteome</keyword>
<keyword evidence="6 8" id="KW-0592">Phosphate transport</keyword>
<dbReference type="EMBL" id="CP073078">
    <property type="protein sequence ID" value="QUD86578.1"/>
    <property type="molecule type" value="Genomic_DNA"/>
</dbReference>
<dbReference type="PANTHER" id="PTHR42930:SF3">
    <property type="entry name" value="PHOSPHATE-SPECIFIC TRANSPORT SYSTEM ACCESSORY PROTEIN PHOU"/>
    <property type="match status" value="1"/>
</dbReference>
<keyword evidence="4 8" id="KW-0813">Transport</keyword>
<evidence type="ECO:0000256" key="7">
    <source>
        <dbReference type="ARBA" id="ARBA00056181"/>
    </source>
</evidence>
<feature type="domain" description="PhoU" evidence="9">
    <location>
        <begin position="124"/>
        <end position="209"/>
    </location>
</feature>
<dbReference type="GO" id="GO:0030643">
    <property type="term" value="P:intracellular phosphate ion homeostasis"/>
    <property type="evidence" value="ECO:0007669"/>
    <property type="project" value="InterPro"/>
</dbReference>
<dbReference type="GO" id="GO:0006817">
    <property type="term" value="P:phosphate ion transport"/>
    <property type="evidence" value="ECO:0007669"/>
    <property type="project" value="UniProtKB-KW"/>
</dbReference>
<dbReference type="GO" id="GO:0045936">
    <property type="term" value="P:negative regulation of phosphate metabolic process"/>
    <property type="evidence" value="ECO:0007669"/>
    <property type="project" value="InterPro"/>
</dbReference>
<dbReference type="KEGG" id="caul:KCG34_15985"/>
<dbReference type="Proteomes" id="UP000676409">
    <property type="component" value="Chromosome"/>
</dbReference>
<dbReference type="Pfam" id="PF01895">
    <property type="entry name" value="PhoU"/>
    <property type="match status" value="2"/>
</dbReference>
<dbReference type="InterPro" id="IPR028366">
    <property type="entry name" value="PhoU"/>
</dbReference>
<comment type="similarity">
    <text evidence="2 8">Belongs to the PhoU family.</text>
</comment>
<dbReference type="FunFam" id="1.20.58.220:FF:000004">
    <property type="entry name" value="Phosphate-specific transport system accessory protein PhoU"/>
    <property type="match status" value="1"/>
</dbReference>
<evidence type="ECO:0000259" key="9">
    <source>
        <dbReference type="Pfam" id="PF01895"/>
    </source>
</evidence>
<accession>A0A975FW58</accession>
<feature type="domain" description="PhoU" evidence="9">
    <location>
        <begin position="21"/>
        <end position="108"/>
    </location>
</feature>
<dbReference type="GO" id="GO:0005737">
    <property type="term" value="C:cytoplasm"/>
    <property type="evidence" value="ECO:0007669"/>
    <property type="project" value="UniProtKB-SubCell"/>
</dbReference>
<dbReference type="PIRSF" id="PIRSF003107">
    <property type="entry name" value="PhoU"/>
    <property type="match status" value="1"/>
</dbReference>
<evidence type="ECO:0000256" key="6">
    <source>
        <dbReference type="ARBA" id="ARBA00022592"/>
    </source>
</evidence>
<dbReference type="NCBIfam" id="TIGR02135">
    <property type="entry name" value="phoU_full"/>
    <property type="match status" value="1"/>
</dbReference>
<evidence type="ECO:0000313" key="11">
    <source>
        <dbReference type="Proteomes" id="UP000676409"/>
    </source>
</evidence>
<evidence type="ECO:0000256" key="3">
    <source>
        <dbReference type="ARBA" id="ARBA00011738"/>
    </source>
</evidence>
<gene>
    <name evidence="10" type="primary">phoU</name>
    <name evidence="10" type="ORF">KCG34_15985</name>
</gene>
<dbReference type="RefSeq" id="WP_211936630.1">
    <property type="nucleotide sequence ID" value="NZ_CP073078.1"/>
</dbReference>
<sequence>MNEVCAKSGGDLVDPLVAEVARLGGLAEAQIADCVDAVTRRDVPLAQALIGRDRKLDQLQADIERRAIDLIATRQLSGRQLRRAVAALKIASNLERCGDLARNIAKRTLALSENEPLTPLTRSIDRMGRLVASRLKDVLDAYTAGELDKAAQVWSRDTEVDEHYNSLFRELLTYMMGDPRTITPGAHLLFIAKNLERIGDHATNIAEIIHFEVTGETDMGDRPKWDALMEKMPAAAKPEN</sequence>
<comment type="subcellular location">
    <subcellularLocation>
        <location evidence="1 8">Cytoplasm</location>
    </subcellularLocation>
</comment>
<comment type="function">
    <text evidence="7 8">Plays a role in the regulation of phosphate uptake.</text>
</comment>
<dbReference type="SUPFAM" id="SSF109755">
    <property type="entry name" value="PhoU-like"/>
    <property type="match status" value="1"/>
</dbReference>
<evidence type="ECO:0000256" key="1">
    <source>
        <dbReference type="ARBA" id="ARBA00004496"/>
    </source>
</evidence>
<comment type="subunit">
    <text evidence="3 8">Homodimer.</text>
</comment>
<dbReference type="PANTHER" id="PTHR42930">
    <property type="entry name" value="PHOSPHATE-SPECIFIC TRANSPORT SYSTEM ACCESSORY PROTEIN PHOU"/>
    <property type="match status" value="1"/>
</dbReference>
<protein>
    <recommendedName>
        <fullName evidence="8">Phosphate-specific transport system accessory protein PhoU</fullName>
    </recommendedName>
</protein>
<dbReference type="InterPro" id="IPR038078">
    <property type="entry name" value="PhoU-like_sf"/>
</dbReference>
<evidence type="ECO:0000256" key="5">
    <source>
        <dbReference type="ARBA" id="ARBA00022490"/>
    </source>
</evidence>
<evidence type="ECO:0000256" key="8">
    <source>
        <dbReference type="PIRNR" id="PIRNR003107"/>
    </source>
</evidence>
<keyword evidence="5 8" id="KW-0963">Cytoplasm</keyword>
<evidence type="ECO:0000256" key="2">
    <source>
        <dbReference type="ARBA" id="ARBA00008107"/>
    </source>
</evidence>